<dbReference type="InterPro" id="IPR011990">
    <property type="entry name" value="TPR-like_helical_dom_sf"/>
</dbReference>
<keyword evidence="3" id="KW-0812">Transmembrane</keyword>
<reference evidence="5" key="1">
    <citation type="submission" date="2020-06" db="EMBL/GenBank/DDBJ databases">
        <authorList>
            <person name="Li T."/>
            <person name="Hu X."/>
            <person name="Zhang T."/>
            <person name="Song X."/>
            <person name="Zhang H."/>
            <person name="Dai N."/>
            <person name="Sheng W."/>
            <person name="Hou X."/>
            <person name="Wei L."/>
        </authorList>
    </citation>
    <scope>NUCLEOTIDE SEQUENCE</scope>
    <source>
        <strain evidence="5">KEN8</strain>
        <tissue evidence="5">Leaf</tissue>
    </source>
</reference>
<dbReference type="Pfam" id="PF01535">
    <property type="entry name" value="PPR"/>
    <property type="match status" value="1"/>
</dbReference>
<keyword evidence="3" id="KW-0472">Membrane</keyword>
<dbReference type="Pfam" id="PF25245">
    <property type="entry name" value="TPR_At1g68980"/>
    <property type="match status" value="1"/>
</dbReference>
<keyword evidence="2" id="KW-0677">Repeat</keyword>
<dbReference type="InterPro" id="IPR002885">
    <property type="entry name" value="PPR_rpt"/>
</dbReference>
<dbReference type="Pfam" id="PF13812">
    <property type="entry name" value="PPR_3"/>
    <property type="match status" value="1"/>
</dbReference>
<feature type="transmembrane region" description="Helical" evidence="3">
    <location>
        <begin position="732"/>
        <end position="753"/>
    </location>
</feature>
<keyword evidence="3" id="KW-1133">Transmembrane helix</keyword>
<protein>
    <submittedName>
        <fullName evidence="5">Pentatricopeptide repeat-containing protein</fullName>
    </submittedName>
</protein>
<reference evidence="5" key="2">
    <citation type="journal article" date="2024" name="Plant">
        <title>Genomic evolution and insights into agronomic trait innovations of Sesamum species.</title>
        <authorList>
            <person name="Miao H."/>
            <person name="Wang L."/>
            <person name="Qu L."/>
            <person name="Liu H."/>
            <person name="Sun Y."/>
            <person name="Le M."/>
            <person name="Wang Q."/>
            <person name="Wei S."/>
            <person name="Zheng Y."/>
            <person name="Lin W."/>
            <person name="Duan Y."/>
            <person name="Cao H."/>
            <person name="Xiong S."/>
            <person name="Wang X."/>
            <person name="Wei L."/>
            <person name="Li C."/>
            <person name="Ma Q."/>
            <person name="Ju M."/>
            <person name="Zhao R."/>
            <person name="Li G."/>
            <person name="Mu C."/>
            <person name="Tian Q."/>
            <person name="Mei H."/>
            <person name="Zhang T."/>
            <person name="Gao T."/>
            <person name="Zhang H."/>
        </authorList>
    </citation>
    <scope>NUCLEOTIDE SEQUENCE</scope>
    <source>
        <strain evidence="5">KEN8</strain>
    </source>
</reference>
<dbReference type="PANTHER" id="PTHR46598">
    <property type="entry name" value="BNAC05G43320D PROTEIN"/>
    <property type="match status" value="1"/>
</dbReference>
<dbReference type="InterPro" id="IPR057440">
    <property type="entry name" value="At1g68980-like_TPR"/>
</dbReference>
<dbReference type="PANTHER" id="PTHR46598:SF3">
    <property type="entry name" value="OS07G0495300 PROTEIN"/>
    <property type="match status" value="1"/>
</dbReference>
<evidence type="ECO:0000256" key="1">
    <source>
        <dbReference type="ARBA" id="ARBA00007626"/>
    </source>
</evidence>
<organism evidence="5">
    <name type="scientific">Sesamum calycinum</name>
    <dbReference type="NCBI Taxonomy" id="2727403"/>
    <lineage>
        <taxon>Eukaryota</taxon>
        <taxon>Viridiplantae</taxon>
        <taxon>Streptophyta</taxon>
        <taxon>Embryophyta</taxon>
        <taxon>Tracheophyta</taxon>
        <taxon>Spermatophyta</taxon>
        <taxon>Magnoliopsida</taxon>
        <taxon>eudicotyledons</taxon>
        <taxon>Gunneridae</taxon>
        <taxon>Pentapetalae</taxon>
        <taxon>asterids</taxon>
        <taxon>lamiids</taxon>
        <taxon>Lamiales</taxon>
        <taxon>Pedaliaceae</taxon>
        <taxon>Sesamum</taxon>
    </lineage>
</organism>
<evidence type="ECO:0000259" key="4">
    <source>
        <dbReference type="Pfam" id="PF25245"/>
    </source>
</evidence>
<comment type="caution">
    <text evidence="5">The sequence shown here is derived from an EMBL/GenBank/DDBJ whole genome shotgun (WGS) entry which is preliminary data.</text>
</comment>
<feature type="transmembrane region" description="Helical" evidence="3">
    <location>
        <begin position="696"/>
        <end position="720"/>
    </location>
</feature>
<dbReference type="NCBIfam" id="TIGR00756">
    <property type="entry name" value="PPR"/>
    <property type="match status" value="1"/>
</dbReference>
<gene>
    <name evidence="5" type="ORF">Scaly_0896700</name>
</gene>
<feature type="domain" description="At1g68980-like TPR repeats" evidence="4">
    <location>
        <begin position="67"/>
        <end position="199"/>
    </location>
</feature>
<accession>A0AAW2QWG2</accession>
<evidence type="ECO:0000256" key="3">
    <source>
        <dbReference type="SAM" id="Phobius"/>
    </source>
</evidence>
<sequence>MVGSLVRESQRGFLGLIFGRRVTFSCNAKSSQQLNRYNKPYLQGFSTIGRKREKLYWKGPSRLILLGKLESALKEHQVDEAWETFKDFKRLHGFPDQFLVANLITESSYSADPKCLRRACDLVLTISKEKSVLLRPEMMTKLALSLARAQIPVAASSVLRLMVEKRSLPPLDVLRMIFLHLVKTENGTYLASNILDEICYCFQKLVVNKSAQAELTKPDVTIFNLVLDACVRFGSPLKGQQIIELMPQLGAIADGHTAIIIARIHEMNGMRDDLKKFKDYVDMVPVTQIPHYQQFYDCLLSLHFKFNDIDGASALLMDLCRCSESNTFQRGQKEQLKSCSVSIGSDNIRMGLRLQFLPQQLQRDFVYKVHNKQELILYKSGKFVLSNKGLAKLIIVYKRSGRINGLSRLLIGIHNMLSSEGSSRSCSDVVDACIYLGWLETAHDILDDLESEKYCVRETSYTSLLAAYYNKKMLREAEGLVRQIRRVNLAISFPDDMAFSSLVSKSEDERSDLANSIIQNMREEDKAVSFLVHEYNSSIYFFTKAKMIEDATQTYRKMQKMKIQPNAATFFHLICGYCSSGMYREITILWGDIKRSMENQNTIYNRDLYELLLLNFVRGGYFERVMEVIGFMMENNMFLDKWSYKTEFLKFHRDLYRTLTALEDPAVLRIRFFSLRAPPEKWEKTLTDLQSRQGCAVGLLFALLPVLGGTSGVMQGIMSMTKSLDFHEQWKLFLVSLKLLGMVGGMAGFLGSFINDVTDLCASVPETYDKFDISGKVCFLSIMSSILFNCCLNSSMTSCLPKCLIQNLKHMDSRSCLSDGKVSGAAPGGQEKTTIHTILFAELGTGNSHERGRGISGSDLI</sequence>
<name>A0AAW2QWG2_9LAMI</name>
<dbReference type="EMBL" id="JACGWM010000005">
    <property type="protein sequence ID" value="KAL0372151.1"/>
    <property type="molecule type" value="Genomic_DNA"/>
</dbReference>
<dbReference type="AlphaFoldDB" id="A0AAW2QWG2"/>
<comment type="similarity">
    <text evidence="1">Belongs to the PPR family. P subfamily.</text>
</comment>
<dbReference type="Gene3D" id="1.25.40.10">
    <property type="entry name" value="Tetratricopeptide repeat domain"/>
    <property type="match status" value="3"/>
</dbReference>
<proteinExistence type="inferred from homology"/>
<evidence type="ECO:0000313" key="5">
    <source>
        <dbReference type="EMBL" id="KAL0372151.1"/>
    </source>
</evidence>
<evidence type="ECO:0000256" key="2">
    <source>
        <dbReference type="ARBA" id="ARBA00022737"/>
    </source>
</evidence>